<feature type="region of interest" description="Disordered" evidence="1">
    <location>
        <begin position="128"/>
        <end position="156"/>
    </location>
</feature>
<dbReference type="OrthoDB" id="2426596at2"/>
<comment type="caution">
    <text evidence="2">The sequence shown here is derived from an EMBL/GenBank/DDBJ whole genome shotgun (WGS) entry which is preliminary data.</text>
</comment>
<feature type="compositionally biased region" description="Low complexity" evidence="1">
    <location>
        <begin position="128"/>
        <end position="142"/>
    </location>
</feature>
<sequence length="156" mass="16762">MELITDPARSAWLTARIDGSDTVAGTSGSGFEAYARLLHPLIAYRVDPSTADEHGEPLVLESSVWRWSDVTAKTGQTVYPDVAWSTVSGRDDERELVFDDGWRVELPEEGWFDPTQLAALTEHLAAATTSSAGPSTSNAPAGTTTMSKARRPLQAG</sequence>
<dbReference type="RefSeq" id="WP_133521304.1">
    <property type="nucleotide sequence ID" value="NZ_SNVW01000020.1"/>
</dbReference>
<organism evidence="2 3">
    <name type="scientific">Curtobacterium flaccumfaciens</name>
    <dbReference type="NCBI Taxonomy" id="2035"/>
    <lineage>
        <taxon>Bacteria</taxon>
        <taxon>Bacillati</taxon>
        <taxon>Actinomycetota</taxon>
        <taxon>Actinomycetes</taxon>
        <taxon>Micrococcales</taxon>
        <taxon>Microbacteriaceae</taxon>
        <taxon>Curtobacterium</taxon>
    </lineage>
</organism>
<dbReference type="AlphaFoldDB" id="A0A4R6DC30"/>
<name>A0A4R6DC30_9MICO</name>
<evidence type="ECO:0000256" key="1">
    <source>
        <dbReference type="SAM" id="MobiDB-lite"/>
    </source>
</evidence>
<gene>
    <name evidence="2" type="ORF">EDF64_12023</name>
</gene>
<reference evidence="2 3" key="1">
    <citation type="submission" date="2019-03" db="EMBL/GenBank/DDBJ databases">
        <title>Genomic analyses of the natural microbiome of Caenorhabditis elegans.</title>
        <authorList>
            <person name="Samuel B."/>
        </authorList>
    </citation>
    <scope>NUCLEOTIDE SEQUENCE [LARGE SCALE GENOMIC DNA]</scope>
    <source>
        <strain evidence="2 3">JUb65</strain>
    </source>
</reference>
<evidence type="ECO:0000313" key="2">
    <source>
        <dbReference type="EMBL" id="TDN41448.1"/>
    </source>
</evidence>
<proteinExistence type="predicted"/>
<dbReference type="Proteomes" id="UP000295764">
    <property type="component" value="Unassembled WGS sequence"/>
</dbReference>
<dbReference type="EMBL" id="SNVW01000020">
    <property type="protein sequence ID" value="TDN41448.1"/>
    <property type="molecule type" value="Genomic_DNA"/>
</dbReference>
<evidence type="ECO:0000313" key="3">
    <source>
        <dbReference type="Proteomes" id="UP000295764"/>
    </source>
</evidence>
<accession>A0A4R6DC30</accession>
<protein>
    <submittedName>
        <fullName evidence="2">Uncharacterized protein</fullName>
    </submittedName>
</protein>